<dbReference type="EMBL" id="JXJN01004989">
    <property type="status" value="NOT_ANNOTATED_CDS"/>
    <property type="molecule type" value="Genomic_DNA"/>
</dbReference>
<dbReference type="AlphaFoldDB" id="A0A1B0AX30"/>
<name>A0A1B0AX30_9MUSC</name>
<sequence>MKPCEAFNGRFSESSYEVMFDSFLYLFQLSNTLKLVGIHNIMIANYEANLEPTNMNCEHRFSPFFIKYPHCELVEKAPSLSIIMRIMTPRLYAFTKAFEICTENRTEVWRCLTKFLAGHINGKLTMRLSLYCSWAGIPGQVFVTVAYLPHLQQQN</sequence>
<organism evidence="1 2">
    <name type="scientific">Glossina palpalis gambiensis</name>
    <dbReference type="NCBI Taxonomy" id="67801"/>
    <lineage>
        <taxon>Eukaryota</taxon>
        <taxon>Metazoa</taxon>
        <taxon>Ecdysozoa</taxon>
        <taxon>Arthropoda</taxon>
        <taxon>Hexapoda</taxon>
        <taxon>Insecta</taxon>
        <taxon>Pterygota</taxon>
        <taxon>Neoptera</taxon>
        <taxon>Endopterygota</taxon>
        <taxon>Diptera</taxon>
        <taxon>Brachycera</taxon>
        <taxon>Muscomorpha</taxon>
        <taxon>Hippoboscoidea</taxon>
        <taxon>Glossinidae</taxon>
        <taxon>Glossina</taxon>
    </lineage>
</organism>
<evidence type="ECO:0000313" key="2">
    <source>
        <dbReference type="Proteomes" id="UP000092460"/>
    </source>
</evidence>
<reference evidence="2" key="1">
    <citation type="submission" date="2015-01" db="EMBL/GenBank/DDBJ databases">
        <authorList>
            <person name="Aksoy S."/>
            <person name="Warren W."/>
            <person name="Wilson R.K."/>
        </authorList>
    </citation>
    <scope>NUCLEOTIDE SEQUENCE [LARGE SCALE GENOMIC DNA]</scope>
    <source>
        <strain evidence="2">IAEA</strain>
    </source>
</reference>
<proteinExistence type="predicted"/>
<accession>A0A1B0AX30</accession>
<dbReference type="EnsemblMetazoa" id="GPPI011634-RA">
    <property type="protein sequence ID" value="GPPI011634-PA"/>
    <property type="gene ID" value="GPPI011634"/>
</dbReference>
<evidence type="ECO:0000313" key="1">
    <source>
        <dbReference type="EnsemblMetazoa" id="GPPI011634-PA"/>
    </source>
</evidence>
<reference evidence="1" key="2">
    <citation type="submission" date="2020-05" db="UniProtKB">
        <authorList>
            <consortium name="EnsemblMetazoa"/>
        </authorList>
    </citation>
    <scope>IDENTIFICATION</scope>
    <source>
        <strain evidence="1">IAEA</strain>
    </source>
</reference>
<dbReference type="Proteomes" id="UP000092460">
    <property type="component" value="Unassembled WGS sequence"/>
</dbReference>
<keyword evidence="2" id="KW-1185">Reference proteome</keyword>
<dbReference type="VEuPathDB" id="VectorBase:GPPI011634"/>
<protein>
    <submittedName>
        <fullName evidence="1">Uncharacterized protein</fullName>
    </submittedName>
</protein>